<keyword evidence="3" id="KW-1185">Reference proteome</keyword>
<proteinExistence type="predicted"/>
<dbReference type="EMBL" id="MU854429">
    <property type="protein sequence ID" value="KAK4038439.1"/>
    <property type="molecule type" value="Genomic_DNA"/>
</dbReference>
<gene>
    <name evidence="2" type="ORF">C8A01DRAFT_47952</name>
</gene>
<feature type="compositionally biased region" description="Basic residues" evidence="1">
    <location>
        <begin position="1"/>
        <end position="11"/>
    </location>
</feature>
<evidence type="ECO:0000313" key="3">
    <source>
        <dbReference type="Proteomes" id="UP001303115"/>
    </source>
</evidence>
<feature type="compositionally biased region" description="Polar residues" evidence="1">
    <location>
        <begin position="43"/>
        <end position="57"/>
    </location>
</feature>
<feature type="region of interest" description="Disordered" evidence="1">
    <location>
        <begin position="1"/>
        <end position="109"/>
    </location>
</feature>
<reference evidence="3" key="1">
    <citation type="journal article" date="2023" name="Mol. Phylogenet. Evol.">
        <title>Genome-scale phylogeny and comparative genomics of the fungal order Sordariales.</title>
        <authorList>
            <person name="Hensen N."/>
            <person name="Bonometti L."/>
            <person name="Westerberg I."/>
            <person name="Brannstrom I.O."/>
            <person name="Guillou S."/>
            <person name="Cros-Aarteil S."/>
            <person name="Calhoun S."/>
            <person name="Haridas S."/>
            <person name="Kuo A."/>
            <person name="Mondo S."/>
            <person name="Pangilinan J."/>
            <person name="Riley R."/>
            <person name="LaButti K."/>
            <person name="Andreopoulos B."/>
            <person name="Lipzen A."/>
            <person name="Chen C."/>
            <person name="Yan M."/>
            <person name="Daum C."/>
            <person name="Ng V."/>
            <person name="Clum A."/>
            <person name="Steindorff A."/>
            <person name="Ohm R.A."/>
            <person name="Martin F."/>
            <person name="Silar P."/>
            <person name="Natvig D.O."/>
            <person name="Lalanne C."/>
            <person name="Gautier V."/>
            <person name="Ament-Velasquez S.L."/>
            <person name="Kruys A."/>
            <person name="Hutchinson M.I."/>
            <person name="Powell A.J."/>
            <person name="Barry K."/>
            <person name="Miller A.N."/>
            <person name="Grigoriev I.V."/>
            <person name="Debuchy R."/>
            <person name="Gladieux P."/>
            <person name="Hiltunen Thoren M."/>
            <person name="Johannesson H."/>
        </authorList>
    </citation>
    <scope>NUCLEOTIDE SEQUENCE [LARGE SCALE GENOMIC DNA]</scope>
    <source>
        <strain evidence="3">CBS 284.82</strain>
    </source>
</reference>
<protein>
    <recommendedName>
        <fullName evidence="4">Meiotically up-regulated 65 protein</fullName>
    </recommendedName>
</protein>
<dbReference type="Proteomes" id="UP001303115">
    <property type="component" value="Unassembled WGS sequence"/>
</dbReference>
<evidence type="ECO:0000313" key="2">
    <source>
        <dbReference type="EMBL" id="KAK4038439.1"/>
    </source>
</evidence>
<dbReference type="AlphaFoldDB" id="A0AAN6PCI8"/>
<evidence type="ECO:0008006" key="4">
    <source>
        <dbReference type="Google" id="ProtNLM"/>
    </source>
</evidence>
<feature type="compositionally biased region" description="Basic and acidic residues" evidence="1">
    <location>
        <begin position="15"/>
        <end position="29"/>
    </location>
</feature>
<comment type="caution">
    <text evidence="2">The sequence shown here is derived from an EMBL/GenBank/DDBJ whole genome shotgun (WGS) entry which is preliminary data.</text>
</comment>
<accession>A0AAN6PCI8</accession>
<feature type="region of interest" description="Disordered" evidence="1">
    <location>
        <begin position="394"/>
        <end position="442"/>
    </location>
</feature>
<sequence length="442" mass="48997">MPKIRHHRSSRRASPPKDSDFDHEINLVDRDEEESPLRPPSAGPSSSQHETPATQPQAVGGEDGPGGEVRGRGEDAGQPSVLIEEPTPQVEGGGFLSGAPTTKDHGRPKSTESAVDILYENQRGGFLCGLPLFSSMALGNLDPPAWTNYAHRPSPTDINTAQVPDPSWEWAWPEWRINHDEGVDEDGWEYSFAFSKKFTWHKARWWNSFVRRRAWIRKRVKKDAGYLAQDPHMLNPEYFTVRASAEMVRDGSPSGTSSVRGSRLSMSTVNVEGAEPPVIEHADELLRVLRVSRIDREKVEAVDNYLANAQEDLEGLQAIMHEIMALFVFQASRRVLLSKLTDIYDKTAAAQKKRGDTDPELDRKVKNLAAAVKHADEEVRRLEYWSDVKGIAEEGGSKGAVDQKQGWDPAWQGVDRSGPSAPPVPKHENKKGDAGTPRPGGT</sequence>
<name>A0AAN6PCI8_9PEZI</name>
<organism evidence="2 3">
    <name type="scientific">Parachaetomium inaequale</name>
    <dbReference type="NCBI Taxonomy" id="2588326"/>
    <lineage>
        <taxon>Eukaryota</taxon>
        <taxon>Fungi</taxon>
        <taxon>Dikarya</taxon>
        <taxon>Ascomycota</taxon>
        <taxon>Pezizomycotina</taxon>
        <taxon>Sordariomycetes</taxon>
        <taxon>Sordariomycetidae</taxon>
        <taxon>Sordariales</taxon>
        <taxon>Chaetomiaceae</taxon>
        <taxon>Parachaetomium</taxon>
    </lineage>
</organism>
<evidence type="ECO:0000256" key="1">
    <source>
        <dbReference type="SAM" id="MobiDB-lite"/>
    </source>
</evidence>